<protein>
    <recommendedName>
        <fullName evidence="8">L-lactate permease</fullName>
    </recommendedName>
</protein>
<feature type="transmembrane region" description="Helical" evidence="8">
    <location>
        <begin position="99"/>
        <end position="119"/>
    </location>
</feature>
<gene>
    <name evidence="9" type="ORF">HNQ80_002257</name>
</gene>
<feature type="transmembrane region" description="Helical" evidence="8">
    <location>
        <begin position="189"/>
        <end position="213"/>
    </location>
</feature>
<keyword evidence="3 8" id="KW-0813">Transport</keyword>
<evidence type="ECO:0000256" key="2">
    <source>
        <dbReference type="ARBA" id="ARBA00010100"/>
    </source>
</evidence>
<feature type="transmembrane region" description="Helical" evidence="8">
    <location>
        <begin position="395"/>
        <end position="413"/>
    </location>
</feature>
<organism evidence="9 10">
    <name type="scientific">Anaerosolibacter carboniphilus</name>
    <dbReference type="NCBI Taxonomy" id="1417629"/>
    <lineage>
        <taxon>Bacteria</taxon>
        <taxon>Bacillati</taxon>
        <taxon>Bacillota</taxon>
        <taxon>Clostridia</taxon>
        <taxon>Peptostreptococcales</taxon>
        <taxon>Thermotaleaceae</taxon>
        <taxon>Anaerosolibacter</taxon>
    </lineage>
</organism>
<dbReference type="NCBIfam" id="TIGR00795">
    <property type="entry name" value="lctP"/>
    <property type="match status" value="1"/>
</dbReference>
<evidence type="ECO:0000256" key="3">
    <source>
        <dbReference type="ARBA" id="ARBA00022448"/>
    </source>
</evidence>
<evidence type="ECO:0000256" key="4">
    <source>
        <dbReference type="ARBA" id="ARBA00022475"/>
    </source>
</evidence>
<dbReference type="GO" id="GO:0015295">
    <property type="term" value="F:solute:proton symporter activity"/>
    <property type="evidence" value="ECO:0007669"/>
    <property type="project" value="TreeGrafter"/>
</dbReference>
<comment type="function">
    <text evidence="8">Uptake of L-lactate across the membrane. Can also transport D-lactate and glycolate.</text>
</comment>
<keyword evidence="7 8" id="KW-0472">Membrane</keyword>
<keyword evidence="6 8" id="KW-1133">Transmembrane helix</keyword>
<dbReference type="GO" id="GO:0015129">
    <property type="term" value="F:lactate transmembrane transporter activity"/>
    <property type="evidence" value="ECO:0007669"/>
    <property type="project" value="UniProtKB-UniRule"/>
</dbReference>
<feature type="transmembrane region" description="Helical" evidence="8">
    <location>
        <begin position="254"/>
        <end position="274"/>
    </location>
</feature>
<sequence length="551" mass="58405">MYAFIAFLPILLTIVLMVGFNWAAKKALPIAWILAAVIAVAVWKMNVHNVLAYSVFGVLKAVDVLIIIFGAILILNTLKQSGAMTTINNGFNGITKDRRIQAIIIGWMFGAFIEGAAGFGTPAALAGPLLVGLGFPPLAAAMVALIFNSTPVSFGAVGTPVFGAMSTIANNLQAVNADPELFKMTMTKWIALSHGAVGTFIPLLGICMLTKFFGKEKSIKPGLEAAPFAIFAGLAFTVPYILIATIFGPELPSLVGAFIGLAIVVIAAKNGFLVPKKHWDFPEKAEWHEDWKSKVDTGNVGEAKMSLLKAWTPYILIAIILVVTRIPSFGLKALLSAQQIRIPNILGIENLNYGLQWAYLPGTIPFILVALITHVIHGMTREQVKTAWTSTFKQLTGAAITLFAGIALVQLMLNSGVNNAGLASMLTEMAKTAAGLAGTAYPFFAPFIGVLGAFMSGSNTVSNILFSSLQFETASILHMPQVLIVALQVIGGAVGNMICINNVVAVCATVGSEGNEGKIIRRNAVPCFIYGIVVAAVVAILIYSGFNPLPL</sequence>
<keyword evidence="4 8" id="KW-1003">Cell membrane</keyword>
<dbReference type="Proteomes" id="UP000579281">
    <property type="component" value="Unassembled WGS sequence"/>
</dbReference>
<dbReference type="AlphaFoldDB" id="A0A841KVC7"/>
<feature type="transmembrane region" description="Helical" evidence="8">
    <location>
        <begin position="527"/>
        <end position="546"/>
    </location>
</feature>
<feature type="transmembrane region" description="Helical" evidence="8">
    <location>
        <begin position="53"/>
        <end position="78"/>
    </location>
</feature>
<feature type="transmembrane region" description="Helical" evidence="8">
    <location>
        <begin position="355"/>
        <end position="375"/>
    </location>
</feature>
<keyword evidence="10" id="KW-1185">Reference proteome</keyword>
<evidence type="ECO:0000313" key="9">
    <source>
        <dbReference type="EMBL" id="MBB6216158.1"/>
    </source>
</evidence>
<comment type="similarity">
    <text evidence="2 8">Belongs to the lactate permease family.</text>
</comment>
<feature type="transmembrane region" description="Helical" evidence="8">
    <location>
        <begin position="433"/>
        <end position="454"/>
    </location>
</feature>
<feature type="transmembrane region" description="Helical" evidence="8">
    <location>
        <begin position="225"/>
        <end position="248"/>
    </location>
</feature>
<proteinExistence type="inferred from homology"/>
<dbReference type="Pfam" id="PF02652">
    <property type="entry name" value="Lactate_perm"/>
    <property type="match status" value="1"/>
</dbReference>
<feature type="transmembrane region" description="Helical" evidence="8">
    <location>
        <begin position="6"/>
        <end position="23"/>
    </location>
</feature>
<evidence type="ECO:0000256" key="6">
    <source>
        <dbReference type="ARBA" id="ARBA00022989"/>
    </source>
</evidence>
<comment type="caution">
    <text evidence="9">The sequence shown here is derived from an EMBL/GenBank/DDBJ whole genome shotgun (WGS) entry which is preliminary data.</text>
</comment>
<keyword evidence="5 8" id="KW-0812">Transmembrane</keyword>
<dbReference type="GO" id="GO:0005886">
    <property type="term" value="C:plasma membrane"/>
    <property type="evidence" value="ECO:0007669"/>
    <property type="project" value="UniProtKB-SubCell"/>
</dbReference>
<evidence type="ECO:0000256" key="8">
    <source>
        <dbReference type="RuleBase" id="RU365092"/>
    </source>
</evidence>
<accession>A0A841KVC7</accession>
<evidence type="ECO:0000256" key="7">
    <source>
        <dbReference type="ARBA" id="ARBA00023136"/>
    </source>
</evidence>
<evidence type="ECO:0000256" key="1">
    <source>
        <dbReference type="ARBA" id="ARBA00004651"/>
    </source>
</evidence>
<dbReference type="PANTHER" id="PTHR30003:SF0">
    <property type="entry name" value="GLYCOLATE PERMEASE GLCA-RELATED"/>
    <property type="match status" value="1"/>
</dbReference>
<dbReference type="InterPro" id="IPR003804">
    <property type="entry name" value="Lactate_perm"/>
</dbReference>
<name>A0A841KVC7_9FIRM</name>
<reference evidence="9 10" key="1">
    <citation type="submission" date="2020-08" db="EMBL/GenBank/DDBJ databases">
        <title>Genomic Encyclopedia of Type Strains, Phase IV (KMG-IV): sequencing the most valuable type-strain genomes for metagenomic binning, comparative biology and taxonomic classification.</title>
        <authorList>
            <person name="Goeker M."/>
        </authorList>
    </citation>
    <scope>NUCLEOTIDE SEQUENCE [LARGE SCALE GENOMIC DNA]</scope>
    <source>
        <strain evidence="9 10">DSM 103526</strain>
    </source>
</reference>
<feature type="transmembrane region" description="Helical" evidence="8">
    <location>
        <begin position="314"/>
        <end position="335"/>
    </location>
</feature>
<evidence type="ECO:0000313" key="10">
    <source>
        <dbReference type="Proteomes" id="UP000579281"/>
    </source>
</evidence>
<dbReference type="PANTHER" id="PTHR30003">
    <property type="entry name" value="L-LACTATE PERMEASE"/>
    <property type="match status" value="1"/>
</dbReference>
<evidence type="ECO:0000256" key="5">
    <source>
        <dbReference type="ARBA" id="ARBA00022692"/>
    </source>
</evidence>
<dbReference type="EMBL" id="JACHEN010000012">
    <property type="protein sequence ID" value="MBB6216158.1"/>
    <property type="molecule type" value="Genomic_DNA"/>
</dbReference>
<feature type="transmembrane region" description="Helical" evidence="8">
    <location>
        <begin position="30"/>
        <end position="47"/>
    </location>
</feature>
<dbReference type="RefSeq" id="WP_184310689.1">
    <property type="nucleotide sequence ID" value="NZ_JACHEN010000012.1"/>
</dbReference>
<comment type="subcellular location">
    <subcellularLocation>
        <location evidence="1 8">Cell membrane</location>
        <topology evidence="1 8">Multi-pass membrane protein</topology>
    </subcellularLocation>
</comment>